<dbReference type="EMBL" id="ANOH01000045">
    <property type="protein sequence ID" value="EMI58104.1"/>
    <property type="molecule type" value="Genomic_DNA"/>
</dbReference>
<dbReference type="Proteomes" id="UP000011885">
    <property type="component" value="Unassembled WGS sequence"/>
</dbReference>
<dbReference type="PATRIC" id="fig|1263870.3.peg.505"/>
<protein>
    <submittedName>
        <fullName evidence="2">Uncharacterized protein</fullName>
    </submittedName>
</protein>
<feature type="compositionally biased region" description="Basic residues" evidence="1">
    <location>
        <begin position="9"/>
        <end position="27"/>
    </location>
</feature>
<sequence>MVCHEPYPKSRKNTLRLPSARKNRPRNHGPAIKKPQAEYIKGDKKKTTVTSTATKRRTGRLAPPKTTTVKLRTLRAHG</sequence>
<accession>M5U9V7</accession>
<evidence type="ECO:0000256" key="1">
    <source>
        <dbReference type="SAM" id="MobiDB-lite"/>
    </source>
</evidence>
<proteinExistence type="predicted"/>
<evidence type="ECO:0000313" key="3">
    <source>
        <dbReference type="Proteomes" id="UP000011885"/>
    </source>
</evidence>
<feature type="region of interest" description="Disordered" evidence="1">
    <location>
        <begin position="1"/>
        <end position="35"/>
    </location>
</feature>
<feature type="region of interest" description="Disordered" evidence="1">
    <location>
        <begin position="42"/>
        <end position="61"/>
    </location>
</feature>
<evidence type="ECO:0000313" key="2">
    <source>
        <dbReference type="EMBL" id="EMI58104.1"/>
    </source>
</evidence>
<dbReference type="AlphaFoldDB" id="M5U9V7"/>
<gene>
    <name evidence="2" type="ORF">RSSM_00464</name>
</gene>
<keyword evidence="3" id="KW-1185">Reference proteome</keyword>
<organism evidence="2 3">
    <name type="scientific">Rhodopirellula sallentina SM41</name>
    <dbReference type="NCBI Taxonomy" id="1263870"/>
    <lineage>
        <taxon>Bacteria</taxon>
        <taxon>Pseudomonadati</taxon>
        <taxon>Planctomycetota</taxon>
        <taxon>Planctomycetia</taxon>
        <taxon>Pirellulales</taxon>
        <taxon>Pirellulaceae</taxon>
        <taxon>Rhodopirellula</taxon>
    </lineage>
</organism>
<reference evidence="2 3" key="1">
    <citation type="journal article" date="2013" name="Mar. Genomics">
        <title>Expression of sulfatases in Rhodopirellula baltica and the diversity of sulfatases in the genus Rhodopirellula.</title>
        <authorList>
            <person name="Wegner C.E."/>
            <person name="Richter-Heitmann T."/>
            <person name="Klindworth A."/>
            <person name="Klockow C."/>
            <person name="Richter M."/>
            <person name="Achstetter T."/>
            <person name="Glockner F.O."/>
            <person name="Harder J."/>
        </authorList>
    </citation>
    <scope>NUCLEOTIDE SEQUENCE [LARGE SCALE GENOMIC DNA]</scope>
    <source>
        <strain evidence="2 3">SM41</strain>
    </source>
</reference>
<comment type="caution">
    <text evidence="2">The sequence shown here is derived from an EMBL/GenBank/DDBJ whole genome shotgun (WGS) entry which is preliminary data.</text>
</comment>
<name>M5U9V7_9BACT</name>